<dbReference type="InterPro" id="IPR036390">
    <property type="entry name" value="WH_DNA-bd_sf"/>
</dbReference>
<dbReference type="SUPFAM" id="SSF46785">
    <property type="entry name" value="Winged helix' DNA-binding domain"/>
    <property type="match status" value="1"/>
</dbReference>
<dbReference type="Pfam" id="PF00480">
    <property type="entry name" value="ROK"/>
    <property type="match status" value="1"/>
</dbReference>
<comment type="caution">
    <text evidence="2">The sequence shown here is derived from an EMBL/GenBank/DDBJ whole genome shotgun (WGS) entry which is preliminary data.</text>
</comment>
<sequence length="424" mass="47877">MPAHVASPSEDRLPSTTCYFTCRIPRRPPHTMSQWKGYRMTTVTTAQVRRRNRDRVLEEIYRHDGVSKRDLARTLDMSLPTITQNLGDLESEGFVIRRGFSHSTGGRKPQIYSFNERVRLAVGVHMTARGVVVCAVDLRGNCVKRASGRLPYAHRDAYYHRVCQFVNQFIDSLVKALPPSDVSPILGVAFCMQGIISKDGRRVVFGKVLGNEGLTVETFGREISRPCVLVHDSAASAMEEIWRRPDIGDALCLYLEDYLGGAVIIDGRLHQGAGMRNGTVEHMTLVPDGRRCYCGKLGCLDAYCSARSLVEGRDETLKEFFNQVRDDEYTHRRIFHQYLDHLALAVKNMRTVLNCDVVIGGHVGQYLTMDDLADLKLRMQALESFDDMDFRVRKSVCQHDQAAIGAALTFVRDYVDEICGHENR</sequence>
<dbReference type="Gene3D" id="3.30.420.40">
    <property type="match status" value="2"/>
</dbReference>
<protein>
    <submittedName>
        <fullName evidence="2">NagC family transcriptional regulator</fullName>
    </submittedName>
</protein>
<evidence type="ECO:0000313" key="2">
    <source>
        <dbReference type="EMBL" id="PJM75268.1"/>
    </source>
</evidence>
<dbReference type="InterPro" id="IPR036388">
    <property type="entry name" value="WH-like_DNA-bd_sf"/>
</dbReference>
<gene>
    <name evidence="2" type="ORF">CSQ87_06720</name>
</gene>
<dbReference type="Gene3D" id="1.10.10.10">
    <property type="entry name" value="Winged helix-like DNA-binding domain superfamily/Winged helix DNA-binding domain"/>
    <property type="match status" value="1"/>
</dbReference>
<dbReference type="SUPFAM" id="SSF53067">
    <property type="entry name" value="Actin-like ATPase domain"/>
    <property type="match status" value="2"/>
</dbReference>
<evidence type="ECO:0000256" key="1">
    <source>
        <dbReference type="ARBA" id="ARBA00006479"/>
    </source>
</evidence>
<dbReference type="OrthoDB" id="4083144at2"/>
<name>A0A2M9HEM2_9BIFI</name>
<dbReference type="EMBL" id="PEBK01000005">
    <property type="protein sequence ID" value="PJM75268.1"/>
    <property type="molecule type" value="Genomic_DNA"/>
</dbReference>
<dbReference type="PANTHER" id="PTHR18964:SF110">
    <property type="entry name" value="TRANSCRIPTIONAL REGULATOR, XYLR-RELATED"/>
    <property type="match status" value="1"/>
</dbReference>
<comment type="similarity">
    <text evidence="1">Belongs to the ROK (NagC/XylR) family.</text>
</comment>
<dbReference type="InterPro" id="IPR000600">
    <property type="entry name" value="ROK"/>
</dbReference>
<proteinExistence type="inferred from homology"/>
<dbReference type="Pfam" id="PF13412">
    <property type="entry name" value="HTH_24"/>
    <property type="match status" value="1"/>
</dbReference>
<dbReference type="InterPro" id="IPR043129">
    <property type="entry name" value="ATPase_NBD"/>
</dbReference>
<reference evidence="2 3" key="1">
    <citation type="submission" date="2017-10" db="EMBL/GenBank/DDBJ databases">
        <title>Draft genome sequences of strains TRE 1, TRE 9, TRE H and TRI 7, isolated from tamarins, belonging to four potential novel Bifidobacterium species.</title>
        <authorList>
            <person name="Mattarelli P."/>
            <person name="Modesto M."/>
            <person name="Puglisi E."/>
            <person name="Morelli L."/>
            <person name="Spezio C."/>
            <person name="Bonetti A."/>
            <person name="Sandri C."/>
        </authorList>
    </citation>
    <scope>NUCLEOTIDE SEQUENCE [LARGE SCALE GENOMIC DNA]</scope>
    <source>
        <strain evidence="3">TRI7</strain>
    </source>
</reference>
<accession>A0A2M9HEM2</accession>
<keyword evidence="3" id="KW-1185">Reference proteome</keyword>
<organism evidence="2 3">
    <name type="scientific">Bifidobacterium simiarum</name>
    <dbReference type="NCBI Taxonomy" id="2045441"/>
    <lineage>
        <taxon>Bacteria</taxon>
        <taxon>Bacillati</taxon>
        <taxon>Actinomycetota</taxon>
        <taxon>Actinomycetes</taxon>
        <taxon>Bifidobacteriales</taxon>
        <taxon>Bifidobacteriaceae</taxon>
        <taxon>Bifidobacterium</taxon>
    </lineage>
</organism>
<dbReference type="InterPro" id="IPR011991">
    <property type="entry name" value="ArsR-like_HTH"/>
</dbReference>
<evidence type="ECO:0000313" key="3">
    <source>
        <dbReference type="Proteomes" id="UP000231451"/>
    </source>
</evidence>
<dbReference type="Proteomes" id="UP000231451">
    <property type="component" value="Unassembled WGS sequence"/>
</dbReference>
<dbReference type="CDD" id="cd00090">
    <property type="entry name" value="HTH_ARSR"/>
    <property type="match status" value="1"/>
</dbReference>
<dbReference type="PANTHER" id="PTHR18964">
    <property type="entry name" value="ROK (REPRESSOR, ORF, KINASE) FAMILY"/>
    <property type="match status" value="1"/>
</dbReference>
<dbReference type="AlphaFoldDB" id="A0A2M9HEM2"/>